<evidence type="ECO:0000256" key="5">
    <source>
        <dbReference type="PIRSR" id="PIRSR000097-2"/>
    </source>
</evidence>
<dbReference type="InterPro" id="IPR023210">
    <property type="entry name" value="NADP_OxRdtase_dom"/>
</dbReference>
<feature type="binding site" evidence="5">
    <location>
        <position position="109"/>
    </location>
    <ligand>
        <name>substrate</name>
    </ligand>
</feature>
<evidence type="ECO:0000256" key="6">
    <source>
        <dbReference type="PIRSR" id="PIRSR000097-3"/>
    </source>
</evidence>
<evidence type="ECO:0000256" key="3">
    <source>
        <dbReference type="ARBA" id="ARBA00023002"/>
    </source>
</evidence>
<dbReference type="InterPro" id="IPR020471">
    <property type="entry name" value="AKR"/>
</dbReference>
<feature type="domain" description="NADP-dependent oxidoreductase" evidence="7">
    <location>
        <begin position="19"/>
        <end position="192"/>
    </location>
</feature>
<evidence type="ECO:0000313" key="8">
    <source>
        <dbReference type="EMBL" id="KAG5164495.1"/>
    </source>
</evidence>
<keyword evidence="2" id="KW-0521">NADP</keyword>
<dbReference type="AlphaFoldDB" id="A0A8H8CGW1"/>
<reference evidence="8" key="1">
    <citation type="submission" date="2021-02" db="EMBL/GenBank/DDBJ databases">
        <title>Psilocybe cubensis genome.</title>
        <authorList>
            <person name="Mckernan K.J."/>
            <person name="Crawford S."/>
            <person name="Trippe A."/>
            <person name="Kane L.T."/>
            <person name="Mclaughlin S."/>
        </authorList>
    </citation>
    <scope>NUCLEOTIDE SEQUENCE [LARGE SCALE GENOMIC DNA]</scope>
    <source>
        <strain evidence="8">MGC-MH-2018</strain>
    </source>
</reference>
<dbReference type="CDD" id="cd19120">
    <property type="entry name" value="AKR_AKR3C2-3"/>
    <property type="match status" value="1"/>
</dbReference>
<dbReference type="Gene3D" id="3.20.20.100">
    <property type="entry name" value="NADP-dependent oxidoreductase domain"/>
    <property type="match status" value="1"/>
</dbReference>
<evidence type="ECO:0000256" key="4">
    <source>
        <dbReference type="PIRSR" id="PIRSR000097-1"/>
    </source>
</evidence>
<dbReference type="InterPro" id="IPR044494">
    <property type="entry name" value="AKR3C2/3"/>
</dbReference>
<dbReference type="GO" id="GO:0016616">
    <property type="term" value="F:oxidoreductase activity, acting on the CH-OH group of donors, NAD or NADP as acceptor"/>
    <property type="evidence" value="ECO:0007669"/>
    <property type="project" value="UniProtKB-ARBA"/>
</dbReference>
<dbReference type="OrthoDB" id="416253at2759"/>
<dbReference type="PRINTS" id="PR00069">
    <property type="entry name" value="ALDKETRDTASE"/>
</dbReference>
<evidence type="ECO:0000259" key="7">
    <source>
        <dbReference type="Pfam" id="PF00248"/>
    </source>
</evidence>
<dbReference type="PIRSF" id="PIRSF000097">
    <property type="entry name" value="AKR"/>
    <property type="match status" value="1"/>
</dbReference>
<dbReference type="SUPFAM" id="SSF51430">
    <property type="entry name" value="NAD(P)-linked oxidoreductase"/>
    <property type="match status" value="1"/>
</dbReference>
<sequence>MPKFFKLNTAATIPWLGFGTGTALYKKDAADFVKLAIDNGVTHLDGAQIYDNEESLGRGIANSGKPRSELFVTTKLYLPALEPGETIVESLKKSLSKLKLDYVDLFLVHDPTPARKKGNLAEVWEGMEETYRLGLSKAIGVSNFQVKDLNTVLENAKIVPAVNQIELHPYVWKAAKPIVEFSQVKGIAIQSYGGQTPVARVPDGPLSPVLKQISERLTQTRGKSVTPGQVLSKWLLQKDVIVITTTSKVSRLQEYLDTENVPDLTSEEIHAIEEAGEKLHKRIFMQHAFDE</sequence>
<gene>
    <name evidence="8" type="ORF">JR316_010130</name>
</gene>
<feature type="site" description="Lowers pKa of active site Tyr" evidence="6">
    <location>
        <position position="75"/>
    </location>
</feature>
<protein>
    <recommendedName>
        <fullName evidence="7">NADP-dependent oxidoreductase domain-containing protein</fullName>
    </recommendedName>
</protein>
<dbReference type="PANTHER" id="PTHR43827:SF3">
    <property type="entry name" value="NADP-DEPENDENT OXIDOREDUCTASE DOMAIN-CONTAINING PROTEIN"/>
    <property type="match status" value="1"/>
</dbReference>
<dbReference type="PROSITE" id="PS00062">
    <property type="entry name" value="ALDOKETO_REDUCTASE_2"/>
    <property type="match status" value="1"/>
</dbReference>
<proteinExistence type="inferred from homology"/>
<dbReference type="InterPro" id="IPR036812">
    <property type="entry name" value="NAD(P)_OxRdtase_dom_sf"/>
</dbReference>
<feature type="active site" description="Proton donor" evidence="4">
    <location>
        <position position="50"/>
    </location>
</feature>
<keyword evidence="3" id="KW-0560">Oxidoreductase</keyword>
<dbReference type="Pfam" id="PF00248">
    <property type="entry name" value="Aldo_ket_red"/>
    <property type="match status" value="1"/>
</dbReference>
<comment type="similarity">
    <text evidence="1">Belongs to the aldo/keto reductase family.</text>
</comment>
<dbReference type="GO" id="GO:0016652">
    <property type="term" value="F:oxidoreductase activity, acting on NAD(P)H as acceptor"/>
    <property type="evidence" value="ECO:0007669"/>
    <property type="project" value="InterPro"/>
</dbReference>
<dbReference type="EMBL" id="JAFIQS010000011">
    <property type="protein sequence ID" value="KAG5164495.1"/>
    <property type="molecule type" value="Genomic_DNA"/>
</dbReference>
<evidence type="ECO:0000256" key="1">
    <source>
        <dbReference type="ARBA" id="ARBA00007905"/>
    </source>
</evidence>
<comment type="caution">
    <text evidence="8">The sequence shown here is derived from an EMBL/GenBank/DDBJ whole genome shotgun (WGS) entry which is preliminary data.</text>
</comment>
<organism evidence="8">
    <name type="scientific">Psilocybe cubensis</name>
    <name type="common">Psychedelic mushroom</name>
    <name type="synonym">Stropharia cubensis</name>
    <dbReference type="NCBI Taxonomy" id="181762"/>
    <lineage>
        <taxon>Eukaryota</taxon>
        <taxon>Fungi</taxon>
        <taxon>Dikarya</taxon>
        <taxon>Basidiomycota</taxon>
        <taxon>Agaricomycotina</taxon>
        <taxon>Agaricomycetes</taxon>
        <taxon>Agaricomycetidae</taxon>
        <taxon>Agaricales</taxon>
        <taxon>Agaricineae</taxon>
        <taxon>Strophariaceae</taxon>
        <taxon>Psilocybe</taxon>
    </lineage>
</organism>
<evidence type="ECO:0000256" key="2">
    <source>
        <dbReference type="ARBA" id="ARBA00022857"/>
    </source>
</evidence>
<name>A0A8H8CGW1_PSICU</name>
<dbReference type="PANTHER" id="PTHR43827">
    <property type="entry name" value="2,5-DIKETO-D-GLUCONIC ACID REDUCTASE"/>
    <property type="match status" value="1"/>
</dbReference>
<accession>A0A8H8CGW1</accession>
<dbReference type="InterPro" id="IPR018170">
    <property type="entry name" value="Aldo/ket_reductase_CS"/>
</dbReference>